<evidence type="ECO:0000313" key="2">
    <source>
        <dbReference type="Proteomes" id="UP001642483"/>
    </source>
</evidence>
<protein>
    <submittedName>
        <fullName evidence="1">Uncharacterized protein</fullName>
    </submittedName>
</protein>
<name>A0ABP0GTU0_CLALP</name>
<accession>A0ABP0GTU0</accession>
<dbReference type="InterPro" id="IPR027901">
    <property type="entry name" value="CFAP90"/>
</dbReference>
<dbReference type="Pfam" id="PF15074">
    <property type="entry name" value="CFAP90"/>
    <property type="match status" value="1"/>
</dbReference>
<evidence type="ECO:0000313" key="1">
    <source>
        <dbReference type="EMBL" id="CAK8694488.1"/>
    </source>
</evidence>
<dbReference type="EMBL" id="CAWYQH010000141">
    <property type="protein sequence ID" value="CAK8694488.1"/>
    <property type="molecule type" value="Genomic_DNA"/>
</dbReference>
<dbReference type="PANTHER" id="PTHR34444">
    <property type="entry name" value="LOC361192"/>
    <property type="match status" value="1"/>
</dbReference>
<reference evidence="1 2" key="1">
    <citation type="submission" date="2024-02" db="EMBL/GenBank/DDBJ databases">
        <authorList>
            <person name="Daric V."/>
            <person name="Darras S."/>
        </authorList>
    </citation>
    <scope>NUCLEOTIDE SEQUENCE [LARGE SCALE GENOMIC DNA]</scope>
</reference>
<gene>
    <name evidence="1" type="ORF">CVLEPA_LOCUS27853</name>
</gene>
<keyword evidence="2" id="KW-1185">Reference proteome</keyword>
<dbReference type="Proteomes" id="UP001642483">
    <property type="component" value="Unassembled WGS sequence"/>
</dbReference>
<proteinExistence type="predicted"/>
<comment type="caution">
    <text evidence="1">The sequence shown here is derived from an EMBL/GenBank/DDBJ whole genome shotgun (WGS) entry which is preliminary data.</text>
</comment>
<sequence>MDGGKQFNPEQRKLQWCEHVRRETRVTKKAHEDWKKPYGSWLKANDMNKDITYFNNNKQHKKYSEYDRLFHVDYKYEKKLHRDDRINRLNLNVREEEKPKAVPVLSSSVYGAKPQLEKPSREHFNIESVNKGFYRSRGTNIPCSSD</sequence>
<organism evidence="1 2">
    <name type="scientific">Clavelina lepadiformis</name>
    <name type="common">Light-bulb sea squirt</name>
    <name type="synonym">Ascidia lepadiformis</name>
    <dbReference type="NCBI Taxonomy" id="159417"/>
    <lineage>
        <taxon>Eukaryota</taxon>
        <taxon>Metazoa</taxon>
        <taxon>Chordata</taxon>
        <taxon>Tunicata</taxon>
        <taxon>Ascidiacea</taxon>
        <taxon>Aplousobranchia</taxon>
        <taxon>Clavelinidae</taxon>
        <taxon>Clavelina</taxon>
    </lineage>
</organism>
<dbReference type="PANTHER" id="PTHR34444:SF3">
    <property type="match status" value="1"/>
</dbReference>